<dbReference type="PROSITE" id="PS50060">
    <property type="entry name" value="MAM_2"/>
    <property type="match status" value="3"/>
</dbReference>
<feature type="domain" description="SRCR" evidence="19">
    <location>
        <begin position="1070"/>
        <end position="1168"/>
    </location>
</feature>
<dbReference type="Proteomes" id="UP000275408">
    <property type="component" value="Unassembled WGS sequence"/>
</dbReference>
<evidence type="ECO:0000256" key="3">
    <source>
        <dbReference type="ARBA" id="ARBA00022692"/>
    </source>
</evidence>
<dbReference type="SUPFAM" id="SSF56487">
    <property type="entry name" value="SRCR-like"/>
    <property type="match status" value="4"/>
</dbReference>
<feature type="domain" description="WSC" evidence="20">
    <location>
        <begin position="1169"/>
        <end position="1257"/>
    </location>
</feature>
<dbReference type="PRINTS" id="PR00261">
    <property type="entry name" value="LDLRECEPTOR"/>
</dbReference>
<feature type="chain" id="PRO_5018029373" evidence="16">
    <location>
        <begin position="23"/>
        <end position="1993"/>
    </location>
</feature>
<dbReference type="SMART" id="SM00137">
    <property type="entry name" value="MAM"/>
    <property type="match status" value="3"/>
</dbReference>
<evidence type="ECO:0000256" key="5">
    <source>
        <dbReference type="ARBA" id="ARBA00022737"/>
    </source>
</evidence>
<dbReference type="PANTHER" id="PTHR23282:SF142">
    <property type="entry name" value="MAM DOMAIN-CONTAINING PROTEIN"/>
    <property type="match status" value="1"/>
</dbReference>
<feature type="region of interest" description="Disordered" evidence="14">
    <location>
        <begin position="1851"/>
        <end position="1911"/>
    </location>
</feature>
<feature type="disulfide bond" evidence="13">
    <location>
        <begin position="1031"/>
        <end position="1041"/>
    </location>
</feature>
<keyword evidence="11" id="KW-0325">Glycoprotein</keyword>
<feature type="domain" description="SRCR" evidence="19">
    <location>
        <begin position="317"/>
        <end position="414"/>
    </location>
</feature>
<dbReference type="GO" id="GO:0006508">
    <property type="term" value="P:proteolysis"/>
    <property type="evidence" value="ECO:0007669"/>
    <property type="project" value="UniProtKB-KW"/>
</dbReference>
<feature type="disulfide bond" evidence="13">
    <location>
        <begin position="894"/>
        <end position="955"/>
    </location>
</feature>
<feature type="domain" description="SRCR" evidence="19">
    <location>
        <begin position="965"/>
        <end position="1061"/>
    </location>
</feature>
<feature type="domain" description="MAM" evidence="18">
    <location>
        <begin position="464"/>
        <end position="626"/>
    </location>
</feature>
<accession>A0A3M6U7N6</accession>
<comment type="subcellular location">
    <subcellularLocation>
        <location evidence="1">Membrane</location>
        <topology evidence="1">Single-pass membrane protein</topology>
    </subcellularLocation>
</comment>
<keyword evidence="4 16" id="KW-0732">Signal</keyword>
<dbReference type="GO" id="GO:0016567">
    <property type="term" value="P:protein ubiquitination"/>
    <property type="evidence" value="ECO:0007669"/>
    <property type="project" value="InterPro"/>
</dbReference>
<dbReference type="Gene3D" id="4.10.400.10">
    <property type="entry name" value="Low-density Lipoprotein Receptor"/>
    <property type="match status" value="2"/>
</dbReference>
<dbReference type="CDD" id="cd06263">
    <property type="entry name" value="MAM"/>
    <property type="match status" value="3"/>
</dbReference>
<dbReference type="GO" id="GO:0004842">
    <property type="term" value="F:ubiquitin-protein transferase activity"/>
    <property type="evidence" value="ECO:0007669"/>
    <property type="project" value="InterPro"/>
</dbReference>
<feature type="disulfide bond" evidence="13">
    <location>
        <begin position="1137"/>
        <end position="1147"/>
    </location>
</feature>
<keyword evidence="3 15" id="KW-0812">Transmembrane</keyword>
<reference evidence="22 23" key="1">
    <citation type="journal article" date="2018" name="Sci. Rep.">
        <title>Comparative analysis of the Pocillopora damicornis genome highlights role of immune system in coral evolution.</title>
        <authorList>
            <person name="Cunning R."/>
            <person name="Bay R.A."/>
            <person name="Gillette P."/>
            <person name="Baker A.C."/>
            <person name="Traylor-Knowles N."/>
        </authorList>
    </citation>
    <scope>NUCLEOTIDE SEQUENCE [LARGE SCALE GENOMIC DNA]</scope>
    <source>
        <strain evidence="22">RSMAS</strain>
        <tissue evidence="22">Whole animal</tissue>
    </source>
</reference>
<evidence type="ECO:0000259" key="17">
    <source>
        <dbReference type="PROSITE" id="PS01180"/>
    </source>
</evidence>
<keyword evidence="10 13" id="KW-1015">Disulfide bond</keyword>
<evidence type="ECO:0000313" key="23">
    <source>
        <dbReference type="Proteomes" id="UP000275408"/>
    </source>
</evidence>
<feature type="domain" description="SRCR" evidence="19">
    <location>
        <begin position="855"/>
        <end position="956"/>
    </location>
</feature>
<dbReference type="CDD" id="cd00041">
    <property type="entry name" value="CUB"/>
    <property type="match status" value="2"/>
</dbReference>
<keyword evidence="7" id="KW-0720">Serine protease</keyword>
<organism evidence="22 23">
    <name type="scientific">Pocillopora damicornis</name>
    <name type="common">Cauliflower coral</name>
    <name type="synonym">Millepora damicornis</name>
    <dbReference type="NCBI Taxonomy" id="46731"/>
    <lineage>
        <taxon>Eukaryota</taxon>
        <taxon>Metazoa</taxon>
        <taxon>Cnidaria</taxon>
        <taxon>Anthozoa</taxon>
        <taxon>Hexacorallia</taxon>
        <taxon>Scleractinia</taxon>
        <taxon>Astrocoeniina</taxon>
        <taxon>Pocilloporidae</taxon>
        <taxon>Pocillopora</taxon>
    </lineage>
</organism>
<evidence type="ECO:0000256" key="9">
    <source>
        <dbReference type="ARBA" id="ARBA00023136"/>
    </source>
</evidence>
<evidence type="ECO:0000256" key="12">
    <source>
        <dbReference type="PROSITE-ProRule" id="PRU00124"/>
    </source>
</evidence>
<evidence type="ECO:0000259" key="19">
    <source>
        <dbReference type="PROSITE" id="PS50287"/>
    </source>
</evidence>
<dbReference type="Pfam" id="PF04564">
    <property type="entry name" value="U-box"/>
    <property type="match status" value="1"/>
</dbReference>
<keyword evidence="8 15" id="KW-1133">Transmembrane helix</keyword>
<dbReference type="GO" id="GO:0016020">
    <property type="term" value="C:membrane"/>
    <property type="evidence" value="ECO:0007669"/>
    <property type="project" value="UniProtKB-SubCell"/>
</dbReference>
<evidence type="ECO:0000256" key="4">
    <source>
        <dbReference type="ARBA" id="ARBA00022729"/>
    </source>
</evidence>
<dbReference type="SUPFAM" id="SSF57850">
    <property type="entry name" value="RING/U-box"/>
    <property type="match status" value="1"/>
</dbReference>
<feature type="disulfide bond" evidence="12">
    <location>
        <begin position="445"/>
        <end position="460"/>
    </location>
</feature>
<evidence type="ECO:0000256" key="1">
    <source>
        <dbReference type="ARBA" id="ARBA00004167"/>
    </source>
</evidence>
<dbReference type="Gene3D" id="2.60.120.200">
    <property type="match status" value="3"/>
</dbReference>
<dbReference type="SMART" id="SM00321">
    <property type="entry name" value="WSC"/>
    <property type="match status" value="1"/>
</dbReference>
<feature type="domain" description="U-box" evidence="21">
    <location>
        <begin position="1920"/>
        <end position="1993"/>
    </location>
</feature>
<dbReference type="InterPro" id="IPR051560">
    <property type="entry name" value="MAM_domain-containing"/>
</dbReference>
<dbReference type="Pfam" id="PF00057">
    <property type="entry name" value="Ldl_recept_a"/>
    <property type="match status" value="1"/>
</dbReference>
<feature type="domain" description="CUB" evidence="17">
    <location>
        <begin position="1275"/>
        <end position="1396"/>
    </location>
</feature>
<dbReference type="PRINTS" id="PR00258">
    <property type="entry name" value="SPERACTRCPTR"/>
</dbReference>
<evidence type="ECO:0000256" key="7">
    <source>
        <dbReference type="ARBA" id="ARBA00022825"/>
    </source>
</evidence>
<feature type="domain" description="MAM" evidence="18">
    <location>
        <begin position="149"/>
        <end position="311"/>
    </location>
</feature>
<keyword evidence="6" id="KW-0378">Hydrolase</keyword>
<evidence type="ECO:0000256" key="13">
    <source>
        <dbReference type="PROSITE-ProRule" id="PRU00196"/>
    </source>
</evidence>
<dbReference type="InterPro" id="IPR003613">
    <property type="entry name" value="Ubox_domain"/>
</dbReference>
<dbReference type="SMART" id="SM00042">
    <property type="entry name" value="CUB"/>
    <property type="match status" value="2"/>
</dbReference>
<dbReference type="OrthoDB" id="5985073at2759"/>
<keyword evidence="23" id="KW-1185">Reference proteome</keyword>
<evidence type="ECO:0000313" key="22">
    <source>
        <dbReference type="EMBL" id="RMX49478.1"/>
    </source>
</evidence>
<comment type="caution">
    <text evidence="22">The sequence shown here is derived from an EMBL/GenBank/DDBJ whole genome shotgun (WGS) entry which is preliminary data.</text>
</comment>
<dbReference type="InterPro" id="IPR000859">
    <property type="entry name" value="CUB_dom"/>
</dbReference>
<evidence type="ECO:0000259" key="18">
    <source>
        <dbReference type="PROSITE" id="PS50060"/>
    </source>
</evidence>
<dbReference type="SUPFAM" id="SSF49854">
    <property type="entry name" value="Spermadhesin, CUB domain"/>
    <property type="match status" value="2"/>
</dbReference>
<sequence length="1993" mass="220072">MWDFKHSLWFAYLICITGGIYGHQRPNCEYRSREKVLVCKEIIDPERIAQNISKSTERIVFTSDSLACDCSLKTLLEWKEELSSARNVALEGICSSPKYPLGRSIGSLSSTDISCVGADDALLIRKRRAAGEGQQPNANKTYIPDAPLWPCDFEEGFCQWFQSHNGDFHWRRYKGGTPSMNTGPTTDHTKGNADGYYIYIETSLPRRRHHKARLVSPTLAPVNPNTTCQLDLFIHMKGRHIGALNIYQQPVVGFPVKKLSLTTNQGPDWFKRQVQFDSDTEFQVIIEGVRGALYQGDIALDDISFTAGCERLAPSYVRLVNGSTFNEGAVEVYHQDLWQPVCSDGWSQSESFVACRELGFENASTEGTPLIGMFAGLSNVSCKGDETSIKDCSLRESSKNVTCPRNSTVTIQCAGILPVCPLKTHFHCPVDGSGNKACISRAQLCDFTNDCWDGSDEINCQNYTRCDFNDTNICGWLQAKNDHMNWTRHKGNTPSIFTGPSADHNGNANGYYLYMEVSGRQGGEKARILVTPRFRGDNNGLCKLRFHYHLYGIGIGTLRVQAADRYSQRTLWTKSYSQLDDWSRAEVPLFNMSSSFYVIFEGEHSGFSPHGDITIDDISFTPECRAAPHENVTCKDGTLQCGSGECIPLSKQCDFADDCFDGSDELNCGLQTPGRCDFEVDMCHWQNLTDDDFDWERHTGSTASFNTGPSYDHTKGYRGAGHYLYIEASSPRARGHIARVISPQFMWQNVAGCTLRFYYHMRGLWGFRTVGTLRVILRNTITGDETSPLWQKSGNQGNQWLRADVNINTNWTVSQVIIEAERGYTFHGDISIDDISFSPQCYPSEVVHLYKNYDVRLTDGKAGSFEGRVEIYRVGTWGTICDDGWGHDDAEVVCKQLGYGGAKYIRAGSHFGEGRGIIWLDDLACFGNETSLGRCAHNGWGSHDCTHSQDAGVICDKDSGSTKSLRLQDSNTTNSGRVEIYRGGSWEPICYDGWDIHDAFVACRQLGFPGAESITSEPVGSVTRSLKKVQCRGNEDTLGDCANNGWNEGNCNYGFAGVICSERGTAEGNIRLRGGSSEREGRVEVFHRGEWGTVCDDAWTEANSRVVCYELGFTSVRKVYQSFGPGSGRVWLDRVNCRGNESALVKCGNSGWGVTSCRHSEDVGVICSDEAYIGCYKDTQNHVMSHQLTSSDMTPVKCIRRCQSKGFMYAGLEWANECYCGNHFDRYGNATSCQLPCLGDPSKVCGGTWALSVYHTDPAIVPTQIPGYSPVTQSCTRRIFWQIPDKFYAGDHSKGWISSPAFPNKYYHNTVCIWVLNLQSGTQAKVTFKYFQTEQNYDSVEIRDGDKDYSELLTPANGFSGNVTHSVTASGNVMWIKFNADYSVNYKGFNLTYEAVGGPTVIPTTSSMSTTIPPSQLPLYQMVEGGCNGISHRVNTTFGYLDKYHSSGFVQSPNYPSNYDNNLLCRWLIRVAPGYRIHLTVSKEDVDHEAHVGGLGDELRVEDETSVRSSSDSSVPWSFLSKGSLVRLVFVTDSANTGKGFYLRYIRVNISDESVTTHMPPTTSQTTSTAILIQPSSNTPIVLTSTVQTTNSTDRGTIHQTDKTMTTFNNVLPTSTILTSSTLINLKPTSAKVPLTETEPPATREENTPEKQKDSRQDAMSGGTIASIVVPVLLVILVVIIIILILVRLKKKKRQNQGVRHGFCNESYGDGESIRMQASPRTRETSQAVTANQNQTPALALPAQEPTAYFTAAPPPYSQTASGDYFVPFAAPYGGGIAPVGIENPGYAQLYSAPPAYEASVRQAANSTTATGIGSVTSLREAAKDDGALVLNGLAAPGAVYAPLSRAVLPPIRGTQPTGDPVKKQAPEEEEAGPLPEKPPLTVEHLPEPSAPPRPPSATSQVRLVSPASPPEAAMEFDTEVPFEFLCPITNKIMSDPVKASDGYNYERKAIRRWFRKKRSSPMTNETLTDFEVRSNAELRSQIERFVANHSVV</sequence>
<feature type="signal peptide" evidence="16">
    <location>
        <begin position="1"/>
        <end position="22"/>
    </location>
</feature>
<evidence type="ECO:0000256" key="10">
    <source>
        <dbReference type="ARBA" id="ARBA00023157"/>
    </source>
</evidence>
<dbReference type="SMART" id="SM00192">
    <property type="entry name" value="LDLa"/>
    <property type="match status" value="2"/>
</dbReference>
<dbReference type="InterPro" id="IPR035914">
    <property type="entry name" value="Sperma_CUB_dom_sf"/>
</dbReference>
<dbReference type="Gene3D" id="2.60.120.290">
    <property type="entry name" value="Spermadhesin, CUB domain"/>
    <property type="match status" value="2"/>
</dbReference>
<dbReference type="Pfam" id="PF00431">
    <property type="entry name" value="CUB"/>
    <property type="match status" value="2"/>
</dbReference>
<evidence type="ECO:0000256" key="14">
    <source>
        <dbReference type="SAM" id="MobiDB-lite"/>
    </source>
</evidence>
<dbReference type="Pfam" id="PF01822">
    <property type="entry name" value="WSC"/>
    <property type="match status" value="1"/>
</dbReference>
<dbReference type="SMART" id="SM00202">
    <property type="entry name" value="SR"/>
    <property type="match status" value="4"/>
</dbReference>
<dbReference type="EMBL" id="RCHS01002138">
    <property type="protein sequence ID" value="RMX49478.1"/>
    <property type="molecule type" value="Genomic_DNA"/>
</dbReference>
<name>A0A3M6U7N6_POCDA</name>
<feature type="compositionally biased region" description="Basic and acidic residues" evidence="14">
    <location>
        <begin position="1642"/>
        <end position="1657"/>
    </location>
</feature>
<comment type="caution">
    <text evidence="13">Lacks conserved residue(s) required for the propagation of feature annotation.</text>
</comment>
<feature type="disulfide bond" evidence="12">
    <location>
        <begin position="634"/>
        <end position="646"/>
    </location>
</feature>
<evidence type="ECO:0000256" key="11">
    <source>
        <dbReference type="ARBA" id="ARBA00023180"/>
    </source>
</evidence>
<evidence type="ECO:0000256" key="15">
    <source>
        <dbReference type="SAM" id="Phobius"/>
    </source>
</evidence>
<feature type="region of interest" description="Disordered" evidence="14">
    <location>
        <begin position="1631"/>
        <end position="1659"/>
    </location>
</feature>
<dbReference type="SUPFAM" id="SSF49899">
    <property type="entry name" value="Concanavalin A-like lectins/glucanases"/>
    <property type="match status" value="3"/>
</dbReference>
<dbReference type="FunFam" id="3.10.250.10:FF:000005">
    <property type="entry name" value="Neurotrypsin isoform A"/>
    <property type="match status" value="1"/>
</dbReference>
<evidence type="ECO:0000256" key="16">
    <source>
        <dbReference type="SAM" id="SignalP"/>
    </source>
</evidence>
<dbReference type="InterPro" id="IPR001190">
    <property type="entry name" value="SRCR"/>
</dbReference>
<dbReference type="InterPro" id="IPR036772">
    <property type="entry name" value="SRCR-like_dom_sf"/>
</dbReference>
<dbReference type="InterPro" id="IPR013083">
    <property type="entry name" value="Znf_RING/FYVE/PHD"/>
</dbReference>
<evidence type="ECO:0000256" key="2">
    <source>
        <dbReference type="ARBA" id="ARBA00022670"/>
    </source>
</evidence>
<feature type="disulfide bond" evidence="13">
    <location>
        <begin position="881"/>
        <end position="945"/>
    </location>
</feature>
<dbReference type="Pfam" id="PF00530">
    <property type="entry name" value="SRCR"/>
    <property type="match status" value="4"/>
</dbReference>
<dbReference type="PROSITE" id="PS50068">
    <property type="entry name" value="LDLRA_2"/>
    <property type="match status" value="2"/>
</dbReference>
<keyword evidence="5" id="KW-0677">Repeat</keyword>
<dbReference type="InterPro" id="IPR013320">
    <property type="entry name" value="ConA-like_dom_sf"/>
</dbReference>
<dbReference type="SUPFAM" id="SSF57424">
    <property type="entry name" value="LDL receptor-like module"/>
    <property type="match status" value="2"/>
</dbReference>
<feature type="disulfide bond" evidence="13">
    <location>
        <begin position="925"/>
        <end position="935"/>
    </location>
</feature>
<dbReference type="FunFam" id="3.10.250.10:FF:000001">
    <property type="entry name" value="Lysyl oxidase 4 isoform X1"/>
    <property type="match status" value="1"/>
</dbReference>
<feature type="disulfide bond" evidence="12">
    <location>
        <begin position="653"/>
        <end position="668"/>
    </location>
</feature>
<dbReference type="PROSITE" id="PS50287">
    <property type="entry name" value="SRCR_2"/>
    <property type="match status" value="4"/>
</dbReference>
<feature type="domain" description="CUB" evidence="17">
    <location>
        <begin position="1427"/>
        <end position="1548"/>
    </location>
</feature>
<dbReference type="InterPro" id="IPR000998">
    <property type="entry name" value="MAM_dom"/>
</dbReference>
<evidence type="ECO:0000259" key="21">
    <source>
        <dbReference type="PROSITE" id="PS51698"/>
    </source>
</evidence>
<dbReference type="STRING" id="46731.A0A3M6U7N6"/>
<dbReference type="Gene3D" id="3.30.40.10">
    <property type="entry name" value="Zinc/RING finger domain, C3HC4 (zinc finger)"/>
    <property type="match status" value="1"/>
</dbReference>
<dbReference type="InterPro" id="IPR023415">
    <property type="entry name" value="LDLR_class-A_CS"/>
</dbReference>
<evidence type="ECO:0000256" key="8">
    <source>
        <dbReference type="ARBA" id="ARBA00022989"/>
    </source>
</evidence>
<dbReference type="PROSITE" id="PS51212">
    <property type="entry name" value="WSC"/>
    <property type="match status" value="1"/>
</dbReference>
<dbReference type="GO" id="GO:0008236">
    <property type="term" value="F:serine-type peptidase activity"/>
    <property type="evidence" value="ECO:0007669"/>
    <property type="project" value="UniProtKB-KW"/>
</dbReference>
<dbReference type="SMART" id="SM00504">
    <property type="entry name" value="Ubox"/>
    <property type="match status" value="1"/>
</dbReference>
<dbReference type="Pfam" id="PF00629">
    <property type="entry name" value="MAM"/>
    <property type="match status" value="3"/>
</dbReference>
<dbReference type="PROSITE" id="PS01180">
    <property type="entry name" value="CUB"/>
    <property type="match status" value="2"/>
</dbReference>
<evidence type="ECO:0000256" key="6">
    <source>
        <dbReference type="ARBA" id="ARBA00022801"/>
    </source>
</evidence>
<dbReference type="FunFam" id="3.10.250.10:FF:000016">
    <property type="entry name" value="Scavenger receptor cysteine-rich protein type 12"/>
    <property type="match status" value="2"/>
</dbReference>
<dbReference type="Gene3D" id="3.10.250.10">
    <property type="entry name" value="SRCR-like domain"/>
    <property type="match status" value="4"/>
</dbReference>
<dbReference type="InterPro" id="IPR002889">
    <property type="entry name" value="WSC_carb-bd"/>
</dbReference>
<dbReference type="CDD" id="cd16655">
    <property type="entry name" value="RING-Ubox_WDSUB1-like"/>
    <property type="match status" value="1"/>
</dbReference>
<dbReference type="InterPro" id="IPR002172">
    <property type="entry name" value="LDrepeatLR_classA_rpt"/>
</dbReference>
<proteinExistence type="predicted"/>
<evidence type="ECO:0000259" key="20">
    <source>
        <dbReference type="PROSITE" id="PS51212"/>
    </source>
</evidence>
<keyword evidence="2" id="KW-0645">Protease</keyword>
<dbReference type="PROSITE" id="PS01209">
    <property type="entry name" value="LDLRA_1"/>
    <property type="match status" value="2"/>
</dbReference>
<dbReference type="PROSITE" id="PS51698">
    <property type="entry name" value="U_BOX"/>
    <property type="match status" value="1"/>
</dbReference>
<dbReference type="PROSITE" id="PS00420">
    <property type="entry name" value="SRCR_1"/>
    <property type="match status" value="1"/>
</dbReference>
<dbReference type="CDD" id="cd00112">
    <property type="entry name" value="LDLa"/>
    <property type="match status" value="2"/>
</dbReference>
<protein>
    <submittedName>
        <fullName evidence="22">Uncharacterized protein</fullName>
    </submittedName>
</protein>
<feature type="transmembrane region" description="Helical" evidence="15">
    <location>
        <begin position="1665"/>
        <end position="1687"/>
    </location>
</feature>
<dbReference type="PANTHER" id="PTHR23282">
    <property type="entry name" value="APICAL ENDOSOMAL GLYCOPROTEIN PRECURSOR"/>
    <property type="match status" value="1"/>
</dbReference>
<feature type="disulfide bond" evidence="13">
    <location>
        <begin position="382"/>
        <end position="392"/>
    </location>
</feature>
<feature type="disulfide bond" evidence="12">
    <location>
        <begin position="641"/>
        <end position="659"/>
    </location>
</feature>
<dbReference type="InterPro" id="IPR036055">
    <property type="entry name" value="LDL_receptor-like_sf"/>
</dbReference>
<gene>
    <name evidence="22" type="ORF">pdam_00017636</name>
</gene>
<keyword evidence="9 15" id="KW-0472">Membrane</keyword>
<feature type="domain" description="MAM" evidence="18">
    <location>
        <begin position="674"/>
        <end position="843"/>
    </location>
</feature>